<evidence type="ECO:0000313" key="1">
    <source>
        <dbReference type="EMBL" id="OTX54782.1"/>
    </source>
</evidence>
<sequence>MEVQYGAQGRMKYHPNHKKPYTTRELAYICKYYGFGKVKAIALALGRTESKIRQLVNTLILLFRRIDNERN</sequence>
<dbReference type="EMBL" id="NFCY01000010">
    <property type="protein sequence ID" value="OTX54787.1"/>
    <property type="molecule type" value="Genomic_DNA"/>
</dbReference>
<reference evidence="1 3" key="1">
    <citation type="submission" date="2016-10" db="EMBL/GenBank/DDBJ databases">
        <title>Comparative genomics of Bacillus thuringiensis reveals a path to pathogens against multiple invertebrate hosts.</title>
        <authorList>
            <person name="Zheng J."/>
            <person name="Gao Q."/>
            <person name="Liu H."/>
            <person name="Peng D."/>
            <person name="Ruan L."/>
            <person name="Sun M."/>
        </authorList>
    </citation>
    <scope>NUCLEOTIDE SEQUENCE [LARGE SCALE GENOMIC DNA]</scope>
    <source>
        <strain evidence="1">BGSC 4BB1</strain>
    </source>
</reference>
<organism evidence="1 3">
    <name type="scientific">Bacillus thuringiensis serovar sooncheon</name>
    <dbReference type="NCBI Taxonomy" id="180891"/>
    <lineage>
        <taxon>Bacteria</taxon>
        <taxon>Bacillati</taxon>
        <taxon>Bacillota</taxon>
        <taxon>Bacilli</taxon>
        <taxon>Bacillales</taxon>
        <taxon>Bacillaceae</taxon>
        <taxon>Bacillus</taxon>
        <taxon>Bacillus cereus group</taxon>
    </lineage>
</organism>
<dbReference type="AlphaFoldDB" id="A0A9Q5SJW1"/>
<comment type="caution">
    <text evidence="1">The sequence shown here is derived from an EMBL/GenBank/DDBJ whole genome shotgun (WGS) entry which is preliminary data.</text>
</comment>
<dbReference type="EMBL" id="NFCY01000010">
    <property type="protein sequence ID" value="OTX54782.1"/>
    <property type="molecule type" value="Genomic_DNA"/>
</dbReference>
<dbReference type="Proteomes" id="UP000194733">
    <property type="component" value="Unassembled WGS sequence"/>
</dbReference>
<name>A0A9Q5SJW1_BACTU</name>
<evidence type="ECO:0000313" key="2">
    <source>
        <dbReference type="EMBL" id="OTX54787.1"/>
    </source>
</evidence>
<gene>
    <name evidence="1" type="ORF">BK724_03405</name>
    <name evidence="2" type="ORF">BK724_03820</name>
</gene>
<proteinExistence type="predicted"/>
<dbReference type="RefSeq" id="WP_087955561.1">
    <property type="nucleotide sequence ID" value="NZ_NFCY01000010.1"/>
</dbReference>
<evidence type="ECO:0000313" key="3">
    <source>
        <dbReference type="Proteomes" id="UP000194733"/>
    </source>
</evidence>
<protein>
    <submittedName>
        <fullName evidence="1">DNA-entry nuclease</fullName>
    </submittedName>
</protein>
<accession>A0A9Q5SJW1</accession>